<evidence type="ECO:0000313" key="2">
    <source>
        <dbReference type="EMBL" id="KAK2188199.1"/>
    </source>
</evidence>
<evidence type="ECO:0000259" key="1">
    <source>
        <dbReference type="Pfam" id="PF12816"/>
    </source>
</evidence>
<protein>
    <recommendedName>
        <fullName evidence="1">Vacuolar protein sorting-associated protein 8 central domain-containing protein</fullName>
    </recommendedName>
</protein>
<dbReference type="GO" id="GO:0030897">
    <property type="term" value="C:HOPS complex"/>
    <property type="evidence" value="ECO:0007669"/>
    <property type="project" value="TreeGrafter"/>
</dbReference>
<dbReference type="EMBL" id="JAODUO010000140">
    <property type="protein sequence ID" value="KAK2188199.1"/>
    <property type="molecule type" value="Genomic_DNA"/>
</dbReference>
<feature type="domain" description="Vacuolar protein sorting-associated protein 8 central" evidence="1">
    <location>
        <begin position="2"/>
        <end position="41"/>
    </location>
</feature>
<dbReference type="PANTHER" id="PTHR12616:SF8">
    <property type="entry name" value="VACUOLAR PROTEIN SORTING-ASSOCIATED PROTEIN 8 HOMOLOG"/>
    <property type="match status" value="1"/>
</dbReference>
<dbReference type="InterPro" id="IPR025941">
    <property type="entry name" value="Vps8_central_dom"/>
</dbReference>
<dbReference type="GO" id="GO:0005770">
    <property type="term" value="C:late endosome"/>
    <property type="evidence" value="ECO:0007669"/>
    <property type="project" value="TreeGrafter"/>
</dbReference>
<reference evidence="2" key="1">
    <citation type="journal article" date="2023" name="Mol. Biol. Evol.">
        <title>Third-Generation Sequencing Reveals the Adaptive Role of the Epigenome in Three Deep-Sea Polychaetes.</title>
        <authorList>
            <person name="Perez M."/>
            <person name="Aroh O."/>
            <person name="Sun Y."/>
            <person name="Lan Y."/>
            <person name="Juniper S.K."/>
            <person name="Young C.R."/>
            <person name="Angers B."/>
            <person name="Qian P.Y."/>
        </authorList>
    </citation>
    <scope>NUCLEOTIDE SEQUENCE</scope>
    <source>
        <strain evidence="2">R07B-5</strain>
    </source>
</reference>
<dbReference type="GO" id="GO:0034058">
    <property type="term" value="P:endosomal vesicle fusion"/>
    <property type="evidence" value="ECO:0007669"/>
    <property type="project" value="TreeGrafter"/>
</dbReference>
<sequence length="69" mass="7852">MVVLLCWEHGLYDALLYIYNKAMQDYTTPMEEMLQKLRLAVESGRLLSGSCLVCNVNKELGNEDPAPFL</sequence>
<comment type="caution">
    <text evidence="2">The sequence shown here is derived from an EMBL/GenBank/DDBJ whole genome shotgun (WGS) entry which is preliminary data.</text>
</comment>
<proteinExistence type="predicted"/>
<dbReference type="PANTHER" id="PTHR12616">
    <property type="entry name" value="VACUOLAR PROTEIN SORTING VPS41"/>
    <property type="match status" value="1"/>
</dbReference>
<name>A0AAD9P513_RIDPI</name>
<accession>A0AAD9P513</accession>
<dbReference type="InterPro" id="IPR045111">
    <property type="entry name" value="Vps41/Vps8"/>
</dbReference>
<dbReference type="Pfam" id="PF12816">
    <property type="entry name" value="TPR_Vps8"/>
    <property type="match status" value="1"/>
</dbReference>
<gene>
    <name evidence="2" type="ORF">NP493_140g01003</name>
</gene>
<dbReference type="Proteomes" id="UP001209878">
    <property type="component" value="Unassembled WGS sequence"/>
</dbReference>
<keyword evidence="3" id="KW-1185">Reference proteome</keyword>
<evidence type="ECO:0000313" key="3">
    <source>
        <dbReference type="Proteomes" id="UP001209878"/>
    </source>
</evidence>
<dbReference type="AlphaFoldDB" id="A0AAD9P513"/>
<organism evidence="2 3">
    <name type="scientific">Ridgeia piscesae</name>
    <name type="common">Tubeworm</name>
    <dbReference type="NCBI Taxonomy" id="27915"/>
    <lineage>
        <taxon>Eukaryota</taxon>
        <taxon>Metazoa</taxon>
        <taxon>Spiralia</taxon>
        <taxon>Lophotrochozoa</taxon>
        <taxon>Annelida</taxon>
        <taxon>Polychaeta</taxon>
        <taxon>Sedentaria</taxon>
        <taxon>Canalipalpata</taxon>
        <taxon>Sabellida</taxon>
        <taxon>Siboglinidae</taxon>
        <taxon>Ridgeia</taxon>
    </lineage>
</organism>
<dbReference type="GO" id="GO:0006623">
    <property type="term" value="P:protein targeting to vacuole"/>
    <property type="evidence" value="ECO:0007669"/>
    <property type="project" value="InterPro"/>
</dbReference>